<organism evidence="1 2">
    <name type="scientific">Clostridium gasigenes</name>
    <dbReference type="NCBI Taxonomy" id="94869"/>
    <lineage>
        <taxon>Bacteria</taxon>
        <taxon>Bacillati</taxon>
        <taxon>Bacillota</taxon>
        <taxon>Clostridia</taxon>
        <taxon>Eubacteriales</taxon>
        <taxon>Clostridiaceae</taxon>
        <taxon>Clostridium</taxon>
    </lineage>
</organism>
<dbReference type="Proteomes" id="UP000198597">
    <property type="component" value="Unassembled WGS sequence"/>
</dbReference>
<reference evidence="1 2" key="1">
    <citation type="submission" date="2016-10" db="EMBL/GenBank/DDBJ databases">
        <authorList>
            <person name="de Groot N.N."/>
        </authorList>
    </citation>
    <scope>NUCLEOTIDE SEQUENCE [LARGE SCALE GENOMIC DNA]</scope>
    <source>
        <strain evidence="1 2">DSM 12272</strain>
    </source>
</reference>
<sequence length="146" mass="16917">MKFGVDVNNEYMCKRVLEKIKDSGNIIVDLTVEKWQNKGQEVFKKVLLANITNIGFYIGIEYNKNHEECKIFYSDNEYSKTCSFKVKESLSGEIQNITCEDGTYLYLIKNMNSPGVYIKIPLKENDEDNIKIVDNIIKQIIDDLSK</sequence>
<dbReference type="RefSeq" id="WP_089965240.1">
    <property type="nucleotide sequence ID" value="NZ_FNJM01000001.1"/>
</dbReference>
<dbReference type="AlphaFoldDB" id="A0A1H0MBK0"/>
<gene>
    <name evidence="1" type="ORF">SAMN04488529_101389</name>
</gene>
<evidence type="ECO:0000313" key="2">
    <source>
        <dbReference type="Proteomes" id="UP000198597"/>
    </source>
</evidence>
<evidence type="ECO:0000313" key="1">
    <source>
        <dbReference type="EMBL" id="SDO77520.1"/>
    </source>
</evidence>
<name>A0A1H0MBK0_9CLOT</name>
<dbReference type="STRING" id="94869.SAMN04488529_101389"/>
<protein>
    <submittedName>
        <fullName evidence="1">Uncharacterized protein</fullName>
    </submittedName>
</protein>
<accession>A0A1H0MBK0</accession>
<dbReference type="OrthoDB" id="1929132at2"/>
<keyword evidence="2" id="KW-1185">Reference proteome</keyword>
<dbReference type="EMBL" id="FNJM01000001">
    <property type="protein sequence ID" value="SDO77520.1"/>
    <property type="molecule type" value="Genomic_DNA"/>
</dbReference>
<proteinExistence type="predicted"/>